<feature type="domain" description="DUF427" evidence="1">
    <location>
        <begin position="20"/>
        <end position="110"/>
    </location>
</feature>
<evidence type="ECO:0000259" key="1">
    <source>
        <dbReference type="Pfam" id="PF04248"/>
    </source>
</evidence>
<dbReference type="Gene3D" id="2.170.150.40">
    <property type="entry name" value="Domain of unknown function (DUF427)"/>
    <property type="match status" value="1"/>
</dbReference>
<dbReference type="InterPro" id="IPR038694">
    <property type="entry name" value="DUF427_sf"/>
</dbReference>
<reference evidence="2 3" key="1">
    <citation type="submission" date="2024-02" db="EMBL/GenBank/DDBJ databases">
        <title>A novel Gemmatimonadota bacterium.</title>
        <authorList>
            <person name="Du Z.-J."/>
            <person name="Ye Y.-Q."/>
        </authorList>
    </citation>
    <scope>NUCLEOTIDE SEQUENCE [LARGE SCALE GENOMIC DNA]</scope>
    <source>
        <strain evidence="2 3">DH-20</strain>
    </source>
</reference>
<accession>A0ABU9E4I2</accession>
<proteinExistence type="predicted"/>
<gene>
    <name evidence="2" type="ORF">WI372_01230</name>
</gene>
<dbReference type="Pfam" id="PF04248">
    <property type="entry name" value="NTP_transf_9"/>
    <property type="match status" value="1"/>
</dbReference>
<keyword evidence="3" id="KW-1185">Reference proteome</keyword>
<evidence type="ECO:0000313" key="2">
    <source>
        <dbReference type="EMBL" id="MEK9499602.1"/>
    </source>
</evidence>
<comment type="caution">
    <text evidence="2">The sequence shown here is derived from an EMBL/GenBank/DDBJ whole genome shotgun (WGS) entry which is preliminary data.</text>
</comment>
<name>A0ABU9E4I2_9BACT</name>
<organism evidence="2 3">
    <name type="scientific">Gaopeijia maritima</name>
    <dbReference type="NCBI Taxonomy" id="3119007"/>
    <lineage>
        <taxon>Bacteria</taxon>
        <taxon>Pseudomonadati</taxon>
        <taxon>Gemmatimonadota</taxon>
        <taxon>Longimicrobiia</taxon>
        <taxon>Gaopeijiales</taxon>
        <taxon>Gaopeijiaceae</taxon>
        <taxon>Gaopeijia</taxon>
    </lineage>
</organism>
<dbReference type="InterPro" id="IPR007361">
    <property type="entry name" value="DUF427"/>
</dbReference>
<sequence>MESVWDYPRPPRLERVDTRVTVEFGGVVIADTTRALRMLETSHPPTWYLPPDDVLDGVLVPAGQGAICEWKGAARSWTLRVGDRVAERAAWSYPNPTARYAELKDHLAFYCGPMDRCTVGGVEAAPQPGAFYGGWITPDLKGPFKGGPGTLGW</sequence>
<dbReference type="EMBL" id="JBBHLI010000001">
    <property type="protein sequence ID" value="MEK9499602.1"/>
    <property type="molecule type" value="Genomic_DNA"/>
</dbReference>
<dbReference type="PANTHER" id="PTHR43058:SF1">
    <property type="entry name" value="DUF427 DOMAIN-CONTAINING PROTEIN"/>
    <property type="match status" value="1"/>
</dbReference>
<dbReference type="RefSeq" id="WP_405283035.1">
    <property type="nucleotide sequence ID" value="NZ_CP144380.1"/>
</dbReference>
<evidence type="ECO:0000313" key="3">
    <source>
        <dbReference type="Proteomes" id="UP001484239"/>
    </source>
</evidence>
<protein>
    <submittedName>
        <fullName evidence="2">DUF427 domain-containing protein</fullName>
    </submittedName>
</protein>
<dbReference type="Proteomes" id="UP001484239">
    <property type="component" value="Unassembled WGS sequence"/>
</dbReference>
<dbReference type="PANTHER" id="PTHR43058">
    <property type="entry name" value="SLR0655 PROTEIN"/>
    <property type="match status" value="1"/>
</dbReference>